<dbReference type="PhylomeDB" id="A0A0H3C975"/>
<evidence type="ECO:0000256" key="6">
    <source>
        <dbReference type="ARBA" id="ARBA00022989"/>
    </source>
</evidence>
<evidence type="ECO:0000256" key="4">
    <source>
        <dbReference type="ARBA" id="ARBA00022519"/>
    </source>
</evidence>
<organism evidence="16 17">
    <name type="scientific">Caulobacter vibrioides (strain NA1000 / CB15N)</name>
    <name type="common">Caulobacter crescentus</name>
    <dbReference type="NCBI Taxonomy" id="565050"/>
    <lineage>
        <taxon>Bacteria</taxon>
        <taxon>Pseudomonadati</taxon>
        <taxon>Pseudomonadota</taxon>
        <taxon>Alphaproteobacteria</taxon>
        <taxon>Caulobacterales</taxon>
        <taxon>Caulobacteraceae</taxon>
        <taxon>Caulobacter</taxon>
    </lineage>
</organism>
<evidence type="ECO:0000259" key="15">
    <source>
        <dbReference type="Pfam" id="PF13145"/>
    </source>
</evidence>
<proteinExistence type="inferred from homology"/>
<feature type="domain" description="PpiC" evidence="15">
    <location>
        <begin position="256"/>
        <end position="373"/>
    </location>
</feature>
<dbReference type="GO" id="GO:0003755">
    <property type="term" value="F:peptidyl-prolyl cis-trans isomerase activity"/>
    <property type="evidence" value="ECO:0007669"/>
    <property type="project" value="InterPro"/>
</dbReference>
<keyword evidence="17" id="KW-1185">Reference proteome</keyword>
<feature type="transmembrane region" description="Helical" evidence="14">
    <location>
        <begin position="12"/>
        <end position="30"/>
    </location>
</feature>
<sequence>MLAGFRKFAKSPFAVVLFGLLIVSFAIFGISDVFKGPQGSGVISAGSRSMSAIDFKQRFDNYRKAMEQQNGTTLTPDQAVEQGVDRQIVQELVLQESLAAALHKMGVAPSDKLVADTVHEQMSQLPPTTRPFDPITGKFDSRAYATLMQQNGLTPETYEASLRDEIAQTHFFSAIADGLKAPRIYAALQGAYLLEAREVSAFVVNPSTVQRPNPPTDAQLTAFMKENADRLTRPETRVLSIMRVSATALEPSVTINPADVQKAFDFRKDSLARPETRTIVQIAAPDAKAAAVISQRLGKGEDPAAVAKAYGKTPLVLTDKPKSAVPDRKVADAAFALQTGQVSGPIIGDLGVAVVKVTKITPGAVATLDSVRPQIEAEVRSQTAQAKAYEQTQTYQDARDAGADLISAASKAGALVITTAPVTAQGTDQMGQPFAGLTPDIIKTAFDLSQGGESELVEAGKGEYYAVKVERIVPAALPPLAEVKPQLTAVWFGQEMAKRMKAKADELAARVKKGESLEAVATAAQSNVQKIPGGLTRQNAQQHVALGQEFLGAAFTAKPGAVFTARAGQQGQAYVVAKLDAVRAAPTANVAQIAVLAQGQAANGLMRDLAEATRVVARTQMKAKSNLTLARQAIGVDTDALAKAEAAKAGKKAE</sequence>
<dbReference type="Proteomes" id="UP000001364">
    <property type="component" value="Chromosome"/>
</dbReference>
<dbReference type="GO" id="GO:0005886">
    <property type="term" value="C:plasma membrane"/>
    <property type="evidence" value="ECO:0007669"/>
    <property type="project" value="UniProtKB-SubCell"/>
</dbReference>
<accession>A0A0H3C975</accession>
<dbReference type="OrthoDB" id="9768393at2"/>
<dbReference type="PANTHER" id="PTHR47529:SF1">
    <property type="entry name" value="PERIPLASMIC CHAPERONE PPID"/>
    <property type="match status" value="1"/>
</dbReference>
<dbReference type="Pfam" id="PF13145">
    <property type="entry name" value="Rotamase_2"/>
    <property type="match status" value="2"/>
</dbReference>
<keyword evidence="5 14" id="KW-0812">Transmembrane</keyword>
<dbReference type="GeneID" id="7330111"/>
<evidence type="ECO:0000256" key="1">
    <source>
        <dbReference type="ARBA" id="ARBA00004382"/>
    </source>
</evidence>
<evidence type="ECO:0000256" key="2">
    <source>
        <dbReference type="ARBA" id="ARBA00018370"/>
    </source>
</evidence>
<evidence type="ECO:0000256" key="5">
    <source>
        <dbReference type="ARBA" id="ARBA00022692"/>
    </source>
</evidence>
<keyword evidence="16" id="KW-0413">Isomerase</keyword>
<dbReference type="HOGENOM" id="CLU_023843_2_0_5"/>
<evidence type="ECO:0000256" key="10">
    <source>
        <dbReference type="ARBA" id="ARBA00031484"/>
    </source>
</evidence>
<dbReference type="InterPro" id="IPR027304">
    <property type="entry name" value="Trigger_fact/SurA_dom_sf"/>
</dbReference>
<evidence type="ECO:0000256" key="14">
    <source>
        <dbReference type="SAM" id="Phobius"/>
    </source>
</evidence>
<comment type="subcellular location">
    <subcellularLocation>
        <location evidence="1">Cell inner membrane</location>
        <topology evidence="1">Single-pass type II membrane protein</topology>
        <orientation evidence="1">Periplasmic side</orientation>
    </subcellularLocation>
</comment>
<dbReference type="PATRIC" id="fig|565050.3.peg.1929"/>
<dbReference type="InterPro" id="IPR000297">
    <property type="entry name" value="PPIase_PpiC"/>
</dbReference>
<keyword evidence="6 14" id="KW-1133">Transmembrane helix</keyword>
<evidence type="ECO:0000256" key="8">
    <source>
        <dbReference type="ARBA" id="ARBA00023186"/>
    </source>
</evidence>
<evidence type="ECO:0000313" key="16">
    <source>
        <dbReference type="EMBL" id="ACL95436.1"/>
    </source>
</evidence>
<dbReference type="Pfam" id="PF13624">
    <property type="entry name" value="SurA_N_3"/>
    <property type="match status" value="1"/>
</dbReference>
<dbReference type="EMBL" id="CP001340">
    <property type="protein sequence ID" value="ACL95436.1"/>
    <property type="molecule type" value="Genomic_DNA"/>
</dbReference>
<evidence type="ECO:0000256" key="12">
    <source>
        <dbReference type="ARBA" id="ARBA00040743"/>
    </source>
</evidence>
<evidence type="ECO:0000256" key="7">
    <source>
        <dbReference type="ARBA" id="ARBA00023136"/>
    </source>
</evidence>
<feature type="domain" description="PpiC" evidence="15">
    <location>
        <begin position="385"/>
        <end position="485"/>
    </location>
</feature>
<dbReference type="KEGG" id="ccs:CCNA_01971"/>
<comment type="similarity">
    <text evidence="11">Belongs to the PpiD chaperone family.</text>
</comment>
<dbReference type="Gene3D" id="3.10.50.40">
    <property type="match status" value="1"/>
</dbReference>
<evidence type="ECO:0000313" key="17">
    <source>
        <dbReference type="Proteomes" id="UP000001364"/>
    </source>
</evidence>
<reference evidence="16 17" key="1">
    <citation type="journal article" date="2010" name="J. Bacteriol.">
        <title>The genetic basis of laboratory adaptation in Caulobacter crescentus.</title>
        <authorList>
            <person name="Marks M.E."/>
            <person name="Castro-Rojas C.M."/>
            <person name="Teiling C."/>
            <person name="Du L."/>
            <person name="Kapatral V."/>
            <person name="Walunas T.L."/>
            <person name="Crosson S."/>
        </authorList>
    </citation>
    <scope>NUCLEOTIDE SEQUENCE [LARGE SCALE GENOMIC DNA]</scope>
    <source>
        <strain evidence="17">NA1000 / CB15N</strain>
    </source>
</reference>
<evidence type="ECO:0000256" key="13">
    <source>
        <dbReference type="ARBA" id="ARBA00042775"/>
    </source>
</evidence>
<dbReference type="InterPro" id="IPR052029">
    <property type="entry name" value="PpiD_chaperone"/>
</dbReference>
<dbReference type="AlphaFoldDB" id="A0A0H3C975"/>
<dbReference type="SUPFAM" id="SSF109998">
    <property type="entry name" value="Triger factor/SurA peptide-binding domain-like"/>
    <property type="match status" value="1"/>
</dbReference>
<protein>
    <recommendedName>
        <fullName evidence="2">Parvulin-like PPIase</fullName>
    </recommendedName>
    <alternativeName>
        <fullName evidence="9">Peptidyl-prolyl cis-trans isomerase plp</fullName>
    </alternativeName>
    <alternativeName>
        <fullName evidence="12">Periplasmic chaperone PpiD</fullName>
    </alternativeName>
    <alternativeName>
        <fullName evidence="13">Periplasmic folding chaperone</fullName>
    </alternativeName>
    <alternativeName>
        <fullName evidence="10">Rotamase plp</fullName>
    </alternativeName>
</protein>
<dbReference type="RefSeq" id="YP_002517344.1">
    <property type="nucleotide sequence ID" value="NC_011916.1"/>
</dbReference>
<keyword evidence="8" id="KW-0143">Chaperone</keyword>
<evidence type="ECO:0000256" key="9">
    <source>
        <dbReference type="ARBA" id="ARBA00030642"/>
    </source>
</evidence>
<name>A0A0H3C975_CAUVN</name>
<dbReference type="InterPro" id="IPR046357">
    <property type="entry name" value="PPIase_dom_sf"/>
</dbReference>
<keyword evidence="7 14" id="KW-0472">Membrane</keyword>
<dbReference type="PANTHER" id="PTHR47529">
    <property type="entry name" value="PEPTIDYL-PROLYL CIS-TRANS ISOMERASE D"/>
    <property type="match status" value="1"/>
</dbReference>
<keyword evidence="3" id="KW-1003">Cell membrane</keyword>
<evidence type="ECO:0000256" key="3">
    <source>
        <dbReference type="ARBA" id="ARBA00022475"/>
    </source>
</evidence>
<gene>
    <name evidence="16" type="ordered locus">CCNA_01971</name>
</gene>
<dbReference type="RefSeq" id="WP_010919760.1">
    <property type="nucleotide sequence ID" value="NC_011916.1"/>
</dbReference>
<keyword evidence="4" id="KW-0997">Cell inner membrane</keyword>
<evidence type="ECO:0000256" key="11">
    <source>
        <dbReference type="ARBA" id="ARBA00038408"/>
    </source>
</evidence>
<dbReference type="SUPFAM" id="SSF54534">
    <property type="entry name" value="FKBP-like"/>
    <property type="match status" value="1"/>
</dbReference>